<dbReference type="InParanoid" id="E4XV30"/>
<gene>
    <name evidence="2" type="ORF">GSOID_T00005355001</name>
</gene>
<organism evidence="2">
    <name type="scientific">Oikopleura dioica</name>
    <name type="common">Tunicate</name>
    <dbReference type="NCBI Taxonomy" id="34765"/>
    <lineage>
        <taxon>Eukaryota</taxon>
        <taxon>Metazoa</taxon>
        <taxon>Chordata</taxon>
        <taxon>Tunicata</taxon>
        <taxon>Appendicularia</taxon>
        <taxon>Copelata</taxon>
        <taxon>Oikopleuridae</taxon>
        <taxon>Oikopleura</taxon>
    </lineage>
</organism>
<dbReference type="EMBL" id="FN653198">
    <property type="protein sequence ID" value="CBY13561.1"/>
    <property type="molecule type" value="Genomic_DNA"/>
</dbReference>
<dbReference type="OrthoDB" id="20524at2759"/>
<dbReference type="Proteomes" id="UP000001307">
    <property type="component" value="Unassembled WGS sequence"/>
</dbReference>
<dbReference type="InterPro" id="IPR011009">
    <property type="entry name" value="Kinase-like_dom_sf"/>
</dbReference>
<feature type="domain" description="Protein kinase" evidence="1">
    <location>
        <begin position="135"/>
        <end position="498"/>
    </location>
</feature>
<dbReference type="GO" id="GO:0044773">
    <property type="term" value="P:mitotic DNA damage checkpoint signaling"/>
    <property type="evidence" value="ECO:0007669"/>
    <property type="project" value="TreeGrafter"/>
</dbReference>
<evidence type="ECO:0000313" key="2">
    <source>
        <dbReference type="EMBL" id="CBY13561.1"/>
    </source>
</evidence>
<dbReference type="SUPFAM" id="SSF56112">
    <property type="entry name" value="Protein kinase-like (PK-like)"/>
    <property type="match status" value="1"/>
</dbReference>
<dbReference type="GO" id="GO:0005524">
    <property type="term" value="F:ATP binding"/>
    <property type="evidence" value="ECO:0007669"/>
    <property type="project" value="InterPro"/>
</dbReference>
<dbReference type="GO" id="GO:0005737">
    <property type="term" value="C:cytoplasm"/>
    <property type="evidence" value="ECO:0007669"/>
    <property type="project" value="TreeGrafter"/>
</dbReference>
<name>E4XV30_OIKDI</name>
<sequence length="606" mass="70634">MVSDFSQRLTALKLDKEDREYLRDEINNWAVKIFLPKLKRETDKTEKCRLIASVERHTFEDDIYAIQWKNFQFVENHAESEKFILVDEKRTKISGKMNASFLQKKILGNDSDLLNTFISKNDVKNEGVTKGWKPNEYLEKIFIGGEAAIFKEKFENHEMAVRVHAFDPFIFTEKLVAGQLKTKTHLFSDYTKATYGEQNENVVPFHENVVRHYANIELYHHDDKKKEDCIGWITIMEKCDNDNLHNALKNDNLVLDDRKRIANGIISSLEYLQSIGITHCDKKPQNFLLLRNNTTNNIIPKLCDYGLITESSGRKSYREMGYARRGSKYRIQKAIHAGTPGFFGDSDNYFFYIFCDWISSWSLLYRPINERERKRIEKEIKNCNAQKLKPIQGRNVRTAKRKKLLISEITKVIRLPDNLKLRDKETENLMHTCQMSSINLQINKIKNVDMQNLPKDILDQNDSALCVPISVTELIRHAIKYDLSFDDTNNEYTTEEILTTITMNVYPRSLAGLNRNPNKAEKDYQMTEIVSLLERMAKETFFNVSGWEIVRSKGYLSSPRRSSFDYREGKISKFSARKVRKIYLHLFSSSSHEIQAKAPLDCNGSL</sequence>
<proteinExistence type="predicted"/>
<dbReference type="SMART" id="SM00220">
    <property type="entry name" value="S_TKc"/>
    <property type="match status" value="1"/>
</dbReference>
<protein>
    <recommendedName>
        <fullName evidence="1">Protein kinase domain-containing protein</fullName>
    </recommendedName>
</protein>
<dbReference type="AlphaFoldDB" id="E4XV30"/>
<dbReference type="Gene3D" id="1.10.510.10">
    <property type="entry name" value="Transferase(Phosphotransferase) domain 1"/>
    <property type="match status" value="1"/>
</dbReference>
<dbReference type="Pfam" id="PF00069">
    <property type="entry name" value="Pkinase"/>
    <property type="match status" value="1"/>
</dbReference>
<dbReference type="PROSITE" id="PS50011">
    <property type="entry name" value="PROTEIN_KINASE_DOM"/>
    <property type="match status" value="1"/>
</dbReference>
<dbReference type="GO" id="GO:0005634">
    <property type="term" value="C:nucleus"/>
    <property type="evidence" value="ECO:0007669"/>
    <property type="project" value="TreeGrafter"/>
</dbReference>
<evidence type="ECO:0000313" key="3">
    <source>
        <dbReference type="Proteomes" id="UP000001307"/>
    </source>
</evidence>
<accession>E4XV30</accession>
<dbReference type="InterPro" id="IPR000719">
    <property type="entry name" value="Prot_kinase_dom"/>
</dbReference>
<reference evidence="2" key="1">
    <citation type="journal article" date="2010" name="Science">
        <title>Plasticity of animal genome architecture unmasked by rapid evolution of a pelagic tunicate.</title>
        <authorList>
            <person name="Denoeud F."/>
            <person name="Henriet S."/>
            <person name="Mungpakdee S."/>
            <person name="Aury J.M."/>
            <person name="Da Silva C."/>
            <person name="Brinkmann H."/>
            <person name="Mikhaleva J."/>
            <person name="Olsen L.C."/>
            <person name="Jubin C."/>
            <person name="Canestro C."/>
            <person name="Bouquet J.M."/>
            <person name="Danks G."/>
            <person name="Poulain J."/>
            <person name="Campsteijn C."/>
            <person name="Adamski M."/>
            <person name="Cross I."/>
            <person name="Yadetie F."/>
            <person name="Muffato M."/>
            <person name="Louis A."/>
            <person name="Butcher S."/>
            <person name="Tsagkogeorga G."/>
            <person name="Konrad A."/>
            <person name="Singh S."/>
            <person name="Jensen M.F."/>
            <person name="Cong E.H."/>
            <person name="Eikeseth-Otteraa H."/>
            <person name="Noel B."/>
            <person name="Anthouard V."/>
            <person name="Porcel B.M."/>
            <person name="Kachouri-Lafond R."/>
            <person name="Nishino A."/>
            <person name="Ugolini M."/>
            <person name="Chourrout P."/>
            <person name="Nishida H."/>
            <person name="Aasland R."/>
            <person name="Huzurbazar S."/>
            <person name="Westhof E."/>
            <person name="Delsuc F."/>
            <person name="Lehrach H."/>
            <person name="Reinhardt R."/>
            <person name="Weissenbach J."/>
            <person name="Roy S.W."/>
            <person name="Artiguenave F."/>
            <person name="Postlethwait J.H."/>
            <person name="Manak J.R."/>
            <person name="Thompson E.M."/>
            <person name="Jaillon O."/>
            <person name="Du Pasquier L."/>
            <person name="Boudinot P."/>
            <person name="Liberles D.A."/>
            <person name="Volff J.N."/>
            <person name="Philippe H."/>
            <person name="Lenhard B."/>
            <person name="Roest Crollius H."/>
            <person name="Wincker P."/>
            <person name="Chourrout D."/>
        </authorList>
    </citation>
    <scope>NUCLEOTIDE SEQUENCE [LARGE SCALE GENOMIC DNA]</scope>
</reference>
<keyword evidence="3" id="KW-1185">Reference proteome</keyword>
<evidence type="ECO:0000259" key="1">
    <source>
        <dbReference type="PROSITE" id="PS50011"/>
    </source>
</evidence>
<dbReference type="GO" id="GO:0004674">
    <property type="term" value="F:protein serine/threonine kinase activity"/>
    <property type="evidence" value="ECO:0007669"/>
    <property type="project" value="TreeGrafter"/>
</dbReference>
<dbReference type="PANTHER" id="PTHR44167:SF24">
    <property type="entry name" value="SERINE_THREONINE-PROTEIN KINASE CHK2"/>
    <property type="match status" value="1"/>
</dbReference>
<dbReference type="PANTHER" id="PTHR44167">
    <property type="entry name" value="OVARIAN-SPECIFIC SERINE/THREONINE-PROTEIN KINASE LOK-RELATED"/>
    <property type="match status" value="1"/>
</dbReference>